<reference evidence="3 4" key="1">
    <citation type="submission" date="2015-08" db="EMBL/GenBank/DDBJ databases">
        <title>Complete genome sequence of Rufibacter tibetensis strain 1351t, a radiation-resistant bacterium from tibet plateau.</title>
        <authorList>
            <person name="Dai J."/>
        </authorList>
    </citation>
    <scope>NUCLEOTIDE SEQUENCE [LARGE SCALE GENOMIC DNA]</scope>
    <source>
        <strain evidence="3 4">1351</strain>
    </source>
</reference>
<sequence length="382" mass="43874">MKEPAFTLEGKPVHVVQTDEALQEAVAHLSQRPELALDLEFDQHHYTYGFTLCLIQISDGHTCFIIDPFPLTDLQGLWDVLENPSVVKIFHHANNDLMLLSMLGCQVRTLVDTAVAAKILNYAKAALGTLLEEELGLHLDKSQQMSNWNQRPLSKRQLEYAAQDVLYLHELKNTMVSKVQDLGRMAWLDEEDQLLESITYTELEEPHLKIKFPQRLTLLQQFILKPIYDFRDNLAQKWNIPAGQVINTNALMALLSNPEQSINEWLYHTKGINGRVQQERYAEQLQRIINGSLKEAKKRQVPNRMPPNPFPPRLKTPETEARRELLCTVQRALIERYGAYATPMLLDQSIITHYSQTGELVISKNYAREIVQAMAQELEITL</sequence>
<dbReference type="InterPro" id="IPR002562">
    <property type="entry name" value="3'-5'_exonuclease_dom"/>
</dbReference>
<dbReference type="SUPFAM" id="SSF47819">
    <property type="entry name" value="HRDC-like"/>
    <property type="match status" value="1"/>
</dbReference>
<dbReference type="STRING" id="512763.DC20_09920"/>
<dbReference type="SUPFAM" id="SSF53098">
    <property type="entry name" value="Ribonuclease H-like"/>
    <property type="match status" value="1"/>
</dbReference>
<dbReference type="GO" id="GO:0003676">
    <property type="term" value="F:nucleic acid binding"/>
    <property type="evidence" value="ECO:0007669"/>
    <property type="project" value="InterPro"/>
</dbReference>
<dbReference type="GO" id="GO:0008408">
    <property type="term" value="F:3'-5' exonuclease activity"/>
    <property type="evidence" value="ECO:0007669"/>
    <property type="project" value="InterPro"/>
</dbReference>
<dbReference type="EMBL" id="CP012643">
    <property type="protein sequence ID" value="ALI99236.1"/>
    <property type="molecule type" value="Genomic_DNA"/>
</dbReference>
<dbReference type="Proteomes" id="UP000061382">
    <property type="component" value="Chromosome"/>
</dbReference>
<dbReference type="GO" id="GO:0000166">
    <property type="term" value="F:nucleotide binding"/>
    <property type="evidence" value="ECO:0007669"/>
    <property type="project" value="InterPro"/>
</dbReference>
<dbReference type="PATRIC" id="fig|512763.3.peg.2188"/>
<evidence type="ECO:0000313" key="3">
    <source>
        <dbReference type="EMBL" id="ALI99236.1"/>
    </source>
</evidence>
<evidence type="ECO:0000259" key="2">
    <source>
        <dbReference type="SMART" id="SM00474"/>
    </source>
</evidence>
<dbReference type="Gene3D" id="1.10.150.80">
    <property type="entry name" value="HRDC domain"/>
    <property type="match status" value="1"/>
</dbReference>
<evidence type="ECO:0000256" key="1">
    <source>
        <dbReference type="SAM" id="MobiDB-lite"/>
    </source>
</evidence>
<dbReference type="CDD" id="cd06142">
    <property type="entry name" value="RNaseD_exo"/>
    <property type="match status" value="1"/>
</dbReference>
<evidence type="ECO:0000313" key="4">
    <source>
        <dbReference type="Proteomes" id="UP000061382"/>
    </source>
</evidence>
<dbReference type="RefSeq" id="WP_062543693.1">
    <property type="nucleotide sequence ID" value="NZ_CP012643.1"/>
</dbReference>
<feature type="region of interest" description="Disordered" evidence="1">
    <location>
        <begin position="296"/>
        <end position="316"/>
    </location>
</feature>
<dbReference type="InterPro" id="IPR036397">
    <property type="entry name" value="RNaseH_sf"/>
</dbReference>
<dbReference type="SMART" id="SM00474">
    <property type="entry name" value="35EXOc"/>
    <property type="match status" value="1"/>
</dbReference>
<feature type="compositionally biased region" description="Pro residues" evidence="1">
    <location>
        <begin position="304"/>
        <end position="314"/>
    </location>
</feature>
<protein>
    <recommendedName>
        <fullName evidence="2">3'-5' exonuclease domain-containing protein</fullName>
    </recommendedName>
</protein>
<dbReference type="OrthoDB" id="9800549at2"/>
<feature type="domain" description="3'-5' exonuclease" evidence="2">
    <location>
        <begin position="13"/>
        <end position="180"/>
    </location>
</feature>
<proteinExistence type="predicted"/>
<dbReference type="PANTHER" id="PTHR47649:SF1">
    <property type="entry name" value="RIBONUCLEASE D"/>
    <property type="match status" value="1"/>
</dbReference>
<dbReference type="InterPro" id="IPR051086">
    <property type="entry name" value="RNase_D-like"/>
</dbReference>
<organism evidence="3 4">
    <name type="scientific">Rufibacter tibetensis</name>
    <dbReference type="NCBI Taxonomy" id="512763"/>
    <lineage>
        <taxon>Bacteria</taxon>
        <taxon>Pseudomonadati</taxon>
        <taxon>Bacteroidota</taxon>
        <taxon>Cytophagia</taxon>
        <taxon>Cytophagales</taxon>
        <taxon>Hymenobacteraceae</taxon>
        <taxon>Rufibacter</taxon>
    </lineage>
</organism>
<dbReference type="PANTHER" id="PTHR47649">
    <property type="entry name" value="RIBONUCLEASE D"/>
    <property type="match status" value="1"/>
</dbReference>
<keyword evidence="4" id="KW-1185">Reference proteome</keyword>
<dbReference type="InterPro" id="IPR012337">
    <property type="entry name" value="RNaseH-like_sf"/>
</dbReference>
<dbReference type="InterPro" id="IPR044876">
    <property type="entry name" value="HRDC_dom_sf"/>
</dbReference>
<dbReference type="GO" id="GO:0006139">
    <property type="term" value="P:nucleobase-containing compound metabolic process"/>
    <property type="evidence" value="ECO:0007669"/>
    <property type="project" value="InterPro"/>
</dbReference>
<dbReference type="KEGG" id="rti:DC20_09920"/>
<name>A0A0P0CIN8_9BACT</name>
<dbReference type="InterPro" id="IPR010997">
    <property type="entry name" value="HRDC-like_sf"/>
</dbReference>
<gene>
    <name evidence="3" type="ORF">DC20_09920</name>
</gene>
<dbReference type="Gene3D" id="3.30.420.10">
    <property type="entry name" value="Ribonuclease H-like superfamily/Ribonuclease H"/>
    <property type="match status" value="1"/>
</dbReference>
<dbReference type="Pfam" id="PF01612">
    <property type="entry name" value="DNA_pol_A_exo1"/>
    <property type="match status" value="1"/>
</dbReference>
<accession>A0A0P0CIN8</accession>
<dbReference type="AlphaFoldDB" id="A0A0P0CIN8"/>